<keyword evidence="1" id="KW-0472">Membrane</keyword>
<keyword evidence="1" id="KW-1133">Transmembrane helix</keyword>
<accession>A0A9N8YSK1</accession>
<comment type="caution">
    <text evidence="2">The sequence shown here is derived from an EMBL/GenBank/DDBJ whole genome shotgun (WGS) entry which is preliminary data.</text>
</comment>
<keyword evidence="3" id="KW-1185">Reference proteome</keyword>
<dbReference type="EMBL" id="CAJVPP010000130">
    <property type="protein sequence ID" value="CAG8445732.1"/>
    <property type="molecule type" value="Genomic_DNA"/>
</dbReference>
<gene>
    <name evidence="2" type="ORF">FMOSSE_LOCUS1159</name>
</gene>
<dbReference type="Proteomes" id="UP000789375">
    <property type="component" value="Unassembled WGS sequence"/>
</dbReference>
<organism evidence="2 3">
    <name type="scientific">Funneliformis mosseae</name>
    <name type="common">Endomycorrhizal fungus</name>
    <name type="synonym">Glomus mosseae</name>
    <dbReference type="NCBI Taxonomy" id="27381"/>
    <lineage>
        <taxon>Eukaryota</taxon>
        <taxon>Fungi</taxon>
        <taxon>Fungi incertae sedis</taxon>
        <taxon>Mucoromycota</taxon>
        <taxon>Glomeromycotina</taxon>
        <taxon>Glomeromycetes</taxon>
        <taxon>Glomerales</taxon>
        <taxon>Glomeraceae</taxon>
        <taxon>Funneliformis</taxon>
    </lineage>
</organism>
<evidence type="ECO:0000313" key="2">
    <source>
        <dbReference type="EMBL" id="CAG8445732.1"/>
    </source>
</evidence>
<proteinExistence type="predicted"/>
<dbReference type="AlphaFoldDB" id="A0A9N8YSK1"/>
<sequence>MSSCIQHNWQCSLFAGCFFFVSIMVGISSAMSWLIVCIRNCLTTIQPIDTHHQHLYSFIHTNGPFLKASKKVLGMFIVQWTPLMVYVIADISM</sequence>
<evidence type="ECO:0000256" key="1">
    <source>
        <dbReference type="SAM" id="Phobius"/>
    </source>
</evidence>
<name>A0A9N8YSK1_FUNMO</name>
<protein>
    <submittedName>
        <fullName evidence="2">16005_t:CDS:1</fullName>
    </submittedName>
</protein>
<reference evidence="2" key="1">
    <citation type="submission" date="2021-06" db="EMBL/GenBank/DDBJ databases">
        <authorList>
            <person name="Kallberg Y."/>
            <person name="Tangrot J."/>
            <person name="Rosling A."/>
        </authorList>
    </citation>
    <scope>NUCLEOTIDE SEQUENCE</scope>
    <source>
        <strain evidence="2">87-6 pot B 2015</strain>
    </source>
</reference>
<evidence type="ECO:0000313" key="3">
    <source>
        <dbReference type="Proteomes" id="UP000789375"/>
    </source>
</evidence>
<keyword evidence="1" id="KW-0812">Transmembrane</keyword>
<feature type="transmembrane region" description="Helical" evidence="1">
    <location>
        <begin position="12"/>
        <end position="36"/>
    </location>
</feature>